<gene>
    <name evidence="5" type="ORF">CAEBREN_28868</name>
</gene>
<protein>
    <recommendedName>
        <fullName evidence="4">Domain of unknown function WSN domain-containing protein</fullName>
    </recommendedName>
</protein>
<dbReference type="Proteomes" id="UP000008068">
    <property type="component" value="Unassembled WGS sequence"/>
</dbReference>
<dbReference type="OrthoDB" id="5842271at2759"/>
<evidence type="ECO:0000313" key="5">
    <source>
        <dbReference type="EMBL" id="EGT50746.1"/>
    </source>
</evidence>
<dbReference type="InParanoid" id="G0N2I3"/>
<keyword evidence="6" id="KW-1185">Reference proteome</keyword>
<dbReference type="SMART" id="SM00453">
    <property type="entry name" value="WSN"/>
    <property type="match status" value="1"/>
</dbReference>
<evidence type="ECO:0000256" key="1">
    <source>
        <dbReference type="SAM" id="Coils"/>
    </source>
</evidence>
<reference evidence="6" key="1">
    <citation type="submission" date="2011-07" db="EMBL/GenBank/DDBJ databases">
        <authorList>
            <consortium name="Caenorhabditis brenneri Sequencing and Analysis Consortium"/>
            <person name="Wilson R.K."/>
        </authorList>
    </citation>
    <scope>NUCLEOTIDE SEQUENCE [LARGE SCALE GENOMIC DNA]</scope>
    <source>
        <strain evidence="6">PB2801</strain>
    </source>
</reference>
<feature type="domain" description="Domain of unknown function WSN" evidence="4">
    <location>
        <begin position="57"/>
        <end position="125"/>
    </location>
</feature>
<feature type="chain" id="PRO_5003404503" description="Domain of unknown function WSN domain-containing protein" evidence="3">
    <location>
        <begin position="17"/>
        <end position="825"/>
    </location>
</feature>
<feature type="coiled-coil region" evidence="1">
    <location>
        <begin position="128"/>
        <end position="178"/>
    </location>
</feature>
<evidence type="ECO:0000259" key="4">
    <source>
        <dbReference type="SMART" id="SM00453"/>
    </source>
</evidence>
<dbReference type="HOGENOM" id="CLU_003480_0_0_1"/>
<feature type="signal peptide" evidence="3">
    <location>
        <begin position="1"/>
        <end position="16"/>
    </location>
</feature>
<keyword evidence="1" id="KW-0175">Coiled coil</keyword>
<dbReference type="eggNOG" id="ENOG502SCJ0">
    <property type="taxonomic scope" value="Eukaryota"/>
</dbReference>
<feature type="compositionally biased region" description="Low complexity" evidence="2">
    <location>
        <begin position="803"/>
        <end position="814"/>
    </location>
</feature>
<accession>G0N2I3</accession>
<dbReference type="InterPro" id="IPR003125">
    <property type="entry name" value="WSN"/>
</dbReference>
<sequence>MKQLLVFTAIVLTISSLPLVEDYYGSYWSENRFKGVLQEAFNSSGSIHHRFIRANADNLKAPLERLQRIARITNGIHILKELTTGTIPVDELISELLFFGPVTPSEIFKLDEEAIVAAIETLKNLPDNLEATTEASKVEATLDKLEELLKKIKGVGNLKEWNEGKQKFKEEIEKLATNGIKTKLVNQLGLTTPPWNTHHETIMTDAANADLSTFDNIKNALEILKKTINDFDKPVLYWKFDKFNSFADGVSPISKAAEGVKFVKNNNYDLEITKNDETTYSSFLDETSSKIPSIIQVDPHLQTIRKLIVSKETKSRQRTLKHTHGLPRGVVDWKEAVYDVGDPWIRRIVTTDALKVAFKKLEELETLLSKSDNSLDFKKQEVTAMDGLLQHFASASNIFTNIENVKSGIERISQCKRSDKDVDSTKFDALKQKLTGIDGKLEGLKEETAKLLPLLKTEGLVEMCEAVIEICKEAQNAANIQDSVKNFQSYSKLTELDGVIKDLHSIYSKIGGMEPGKLKTDAGAVKAEFGALDSYHSDLDPYSDYFSCLQKEEKLFGTMSEIKKIRQFKSDKTYISSLNDGLEVVKKVTSVKKDLENSKSEFDKLIKFKSSETDELTVFKKSGEMSKVIGEAVQGVANMKNAVEKRTETVDEVLNNMQFVESNQKLLTDPTGTKNLQELINLKSSIQSMYSTMDTFIGGVKDNDSPVLKNHSDLFKSAKSVSGITGDFLAMISSVENLKTKIPGSKNLEELQTSLKTMDTMGLDFAKYKGSFDNSESSLGNLDIAFADYNKRMARKTPSSTRQQGAAAGSQGSGNKKDEEKGGNK</sequence>
<keyword evidence="3" id="KW-0732">Signal</keyword>
<feature type="compositionally biased region" description="Basic and acidic residues" evidence="2">
    <location>
        <begin position="815"/>
        <end position="825"/>
    </location>
</feature>
<organism evidence="6">
    <name type="scientific">Caenorhabditis brenneri</name>
    <name type="common">Nematode worm</name>
    <dbReference type="NCBI Taxonomy" id="135651"/>
    <lineage>
        <taxon>Eukaryota</taxon>
        <taxon>Metazoa</taxon>
        <taxon>Ecdysozoa</taxon>
        <taxon>Nematoda</taxon>
        <taxon>Chromadorea</taxon>
        <taxon>Rhabditida</taxon>
        <taxon>Rhabditina</taxon>
        <taxon>Rhabditomorpha</taxon>
        <taxon>Rhabditoidea</taxon>
        <taxon>Rhabditidae</taxon>
        <taxon>Peloderinae</taxon>
        <taxon>Caenorhabditis</taxon>
    </lineage>
</organism>
<dbReference type="PANTHER" id="PTHR32525">
    <property type="entry name" value="PROTEIN-TYROSINE-PHOSPHATASE"/>
    <property type="match status" value="1"/>
</dbReference>
<feature type="region of interest" description="Disordered" evidence="2">
    <location>
        <begin position="794"/>
        <end position="825"/>
    </location>
</feature>
<evidence type="ECO:0000256" key="3">
    <source>
        <dbReference type="SAM" id="SignalP"/>
    </source>
</evidence>
<proteinExistence type="predicted"/>
<evidence type="ECO:0000256" key="2">
    <source>
        <dbReference type="SAM" id="MobiDB-lite"/>
    </source>
</evidence>
<dbReference type="EMBL" id="GL379830">
    <property type="protein sequence ID" value="EGT50746.1"/>
    <property type="molecule type" value="Genomic_DNA"/>
</dbReference>
<dbReference type="Pfam" id="PF02206">
    <property type="entry name" value="WSN"/>
    <property type="match status" value="1"/>
</dbReference>
<dbReference type="FunCoup" id="G0N2I3">
    <property type="interactions" value="224"/>
</dbReference>
<dbReference type="STRING" id="135651.G0N2I3"/>
<name>G0N2I3_CAEBE</name>
<dbReference type="AlphaFoldDB" id="G0N2I3"/>
<evidence type="ECO:0000313" key="6">
    <source>
        <dbReference type="Proteomes" id="UP000008068"/>
    </source>
</evidence>